<evidence type="ECO:0000313" key="3">
    <source>
        <dbReference type="Proteomes" id="UP000230842"/>
    </source>
</evidence>
<evidence type="ECO:0000313" key="2">
    <source>
        <dbReference type="EMBL" id="PJJ57077.1"/>
    </source>
</evidence>
<dbReference type="SUPFAM" id="SSF51735">
    <property type="entry name" value="NAD(P)-binding Rossmann-fold domains"/>
    <property type="match status" value="1"/>
</dbReference>
<protein>
    <submittedName>
        <fullName evidence="2">Putative NADH-flavin reductase</fullName>
    </submittedName>
</protein>
<evidence type="ECO:0000259" key="1">
    <source>
        <dbReference type="Pfam" id="PF13460"/>
    </source>
</evidence>
<reference evidence="2 3" key="1">
    <citation type="submission" date="2017-11" db="EMBL/GenBank/DDBJ databases">
        <title>Genomic Encyclopedia of Archaeal and Bacterial Type Strains, Phase II (KMG-II): From Individual Species to Whole Genera.</title>
        <authorList>
            <person name="Goeker M."/>
        </authorList>
    </citation>
    <scope>NUCLEOTIDE SEQUENCE [LARGE SCALE GENOMIC DNA]</scope>
    <source>
        <strain evidence="2 3">DSM 27763</strain>
    </source>
</reference>
<comment type="caution">
    <text evidence="2">The sequence shown here is derived from an EMBL/GenBank/DDBJ whole genome shotgun (WGS) entry which is preliminary data.</text>
</comment>
<proteinExistence type="predicted"/>
<dbReference type="PANTHER" id="PTHR15020">
    <property type="entry name" value="FLAVIN REDUCTASE-RELATED"/>
    <property type="match status" value="1"/>
</dbReference>
<dbReference type="Gene3D" id="3.40.50.720">
    <property type="entry name" value="NAD(P)-binding Rossmann-like Domain"/>
    <property type="match status" value="1"/>
</dbReference>
<feature type="domain" description="NAD(P)-binding" evidence="1">
    <location>
        <begin position="7"/>
        <end position="200"/>
    </location>
</feature>
<dbReference type="EMBL" id="PGEZ01000001">
    <property type="protein sequence ID" value="PJJ57077.1"/>
    <property type="molecule type" value="Genomic_DNA"/>
</dbReference>
<accession>A0A0B2BUH1</accession>
<name>A0A0B2BUH1_9ACTN</name>
<sequence length="216" mass="22366">MRIALLGATGRTGRNVTEQARAAGHHVVAYVRRPEALAPGAGLTVVGGQLDDREALTAAFAGCDAVVLTLGPSRITNASKPLMQVAVPAAIEAARATGVSRIVVLSALGVGETFANTRYPYRFGCRTFLAGNFREHTAGESALVGSGLDWTTVHPGPLSDGERTPFPTVVDAATGYRMPGAPRTTRADVAATILGALEDPTTFGKQLLVTSARQAS</sequence>
<dbReference type="InterPro" id="IPR036291">
    <property type="entry name" value="NAD(P)-bd_dom_sf"/>
</dbReference>
<organism evidence="2 3">
    <name type="scientific">Mumia flava</name>
    <dbReference type="NCBI Taxonomy" id="1348852"/>
    <lineage>
        <taxon>Bacteria</taxon>
        <taxon>Bacillati</taxon>
        <taxon>Actinomycetota</taxon>
        <taxon>Actinomycetes</taxon>
        <taxon>Propionibacteriales</taxon>
        <taxon>Nocardioidaceae</taxon>
        <taxon>Mumia</taxon>
    </lineage>
</organism>
<dbReference type="RefSeq" id="WP_039340775.1">
    <property type="nucleotide sequence ID" value="NZ_PGEZ01000001.1"/>
</dbReference>
<keyword evidence="3" id="KW-1185">Reference proteome</keyword>
<dbReference type="Pfam" id="PF13460">
    <property type="entry name" value="NAD_binding_10"/>
    <property type="match status" value="1"/>
</dbReference>
<dbReference type="OrthoDB" id="9771302at2"/>
<dbReference type="AlphaFoldDB" id="A0A0B2BUH1"/>
<gene>
    <name evidence="2" type="ORF">CLV56_1297</name>
</gene>
<dbReference type="Proteomes" id="UP000230842">
    <property type="component" value="Unassembled WGS sequence"/>
</dbReference>
<dbReference type="InterPro" id="IPR016040">
    <property type="entry name" value="NAD(P)-bd_dom"/>
</dbReference>
<dbReference type="PANTHER" id="PTHR15020:SF50">
    <property type="entry name" value="UPF0659 PROTEIN YMR090W"/>
    <property type="match status" value="1"/>
</dbReference>